<evidence type="ECO:0000256" key="2">
    <source>
        <dbReference type="ARBA" id="ARBA00023002"/>
    </source>
</evidence>
<evidence type="ECO:0000313" key="6">
    <source>
        <dbReference type="EMBL" id="SFK89905.1"/>
    </source>
</evidence>
<organism evidence="6 7">
    <name type="scientific">Neomesorhizobium albiziae</name>
    <dbReference type="NCBI Taxonomy" id="335020"/>
    <lineage>
        <taxon>Bacteria</taxon>
        <taxon>Pseudomonadati</taxon>
        <taxon>Pseudomonadota</taxon>
        <taxon>Alphaproteobacteria</taxon>
        <taxon>Hyphomicrobiales</taxon>
        <taxon>Phyllobacteriaceae</taxon>
        <taxon>Neomesorhizobium</taxon>
    </lineage>
</organism>
<dbReference type="PRINTS" id="PR00469">
    <property type="entry name" value="PNDRDTASEII"/>
</dbReference>
<dbReference type="PANTHER" id="PTHR43757:SF2">
    <property type="entry name" value="AMINOMETHYLTRANSFERASE, MITOCHONDRIAL"/>
    <property type="match status" value="1"/>
</dbReference>
<feature type="domain" description="Aminomethyltransferase C-terminal" evidence="4">
    <location>
        <begin position="928"/>
        <end position="1013"/>
    </location>
</feature>
<evidence type="ECO:0000259" key="5">
    <source>
        <dbReference type="Pfam" id="PF17806"/>
    </source>
</evidence>
<keyword evidence="2" id="KW-0560">Oxidoreductase</keyword>
<accession>A0A1I4D9W9</accession>
<evidence type="ECO:0000259" key="4">
    <source>
        <dbReference type="Pfam" id="PF08669"/>
    </source>
</evidence>
<dbReference type="OrthoDB" id="5287468at2"/>
<evidence type="ECO:0000259" key="3">
    <source>
        <dbReference type="Pfam" id="PF01571"/>
    </source>
</evidence>
<name>A0A1I4D9W9_9HYPH</name>
<dbReference type="Pfam" id="PF17806">
    <property type="entry name" value="SO_alpha_A3"/>
    <property type="match status" value="1"/>
</dbReference>
<dbReference type="Gene3D" id="3.10.20.440">
    <property type="entry name" value="2Fe-2S iron-sulphur cluster binding domain, sarcosine oxidase, alpha subunit, N-terminal domain"/>
    <property type="match status" value="1"/>
</dbReference>
<dbReference type="InterPro" id="IPR006222">
    <property type="entry name" value="GCVT_N"/>
</dbReference>
<dbReference type="Pfam" id="PF01571">
    <property type="entry name" value="GCV_T"/>
    <property type="match status" value="1"/>
</dbReference>
<feature type="domain" description="GCVT N-terminal" evidence="3">
    <location>
        <begin position="635"/>
        <end position="907"/>
    </location>
</feature>
<dbReference type="Proteomes" id="UP000323300">
    <property type="component" value="Unassembled WGS sequence"/>
</dbReference>
<dbReference type="InterPro" id="IPR027266">
    <property type="entry name" value="TrmE/GcvT-like"/>
</dbReference>
<dbReference type="SUPFAM" id="SSF101790">
    <property type="entry name" value="Aminomethyltransferase beta-barrel domain"/>
    <property type="match status" value="1"/>
</dbReference>
<sequence>MSATRSNPLAGAASVPLAFDDKSAATNRIAAASAQSYRLASGGLIDRGQSLSFSFDGKTMTGYGGDTLASALVANGVKLVGRSFKYHRPRGILTAGAEEPNALVELRTGARREANTRATTTELYDGLAANSQNRWPSLRHDLMAVNSLLSPVFVAGFYYKTFMWPAKFWEAIYEPAIRRAAGLGKTSGVADPDHYEKAWAHCDVLVVGSGPAGLSAALAAGRAGARVILAEEDSRLGGRLLSDAAEIDGKIAAEWLASVLGELDSLPNVRIMPRTAVFGVYDGGTYGALERVNDHVAVPPAHQPRQRLWRIVAKRSVVAAGALERPIVFPGNDRPGVMMASAVRTYVNRFAALPGRRVALFTNNDDGWRTAEAVRKAGVEIVAVIDPRGRVPQQFRGLRDTAGFEVLSGNVVDVKGGVDGVHKVVVATDGGRREVEADCLAMSGGWNPTVALSSFHRGRPVWRDDIAAFGPGQCPPGMVMAGAANGDFSLGACLRDGHAAGLKAALETGASGSAGSAATGDDETFGIKPLWHVKGGKAFVDFQHDVTASDVTLAQREGFESVEHLKRYTTLGMATDQGKLSNVNGLAIMAEATGRSIADTGTTIYRPPYAPVAIGALAGHHRDENFHAWRLTPSHHWAAERGAVFVDTGLWKRAQWYPQPGEKDWLESVTREVRAVRGGVGFCDVSTLGKVDVHGPDAGKFLDRIYINTFSNLSVGKARYGLMLREDGLVYDDGTTSRLAEDHYFLTTTTAKAGLVMQHLEHCRQVLWPELDVQLTSVTDQWAQFSIAGPNTRDLLRDLVDPSEDLSNEGFPFMGVREVALRGGMCARLYRISFSGEMAFEIGVPAQFGEALARNLMLAGKPFGVVPYGTEALGVMRIEKGHVAGPELNGTTTAGDLGLGKMASRKKDYIGRAMAGREALNAPDRQVVVGIKPVNAASRLRSGAHIVPKGAVPGPDTDQGYVTSVCFSPMLSQWIGLGLVAGGRERHGEIVRAHDPLRGEDMDVEIVNPVFYDPEGGRQRG</sequence>
<dbReference type="InterPro" id="IPR028896">
    <property type="entry name" value="GcvT/YgfZ/DmdA"/>
</dbReference>
<dbReference type="RefSeq" id="WP_149762432.1">
    <property type="nucleotide sequence ID" value="NZ_BSPE01000060.1"/>
</dbReference>
<evidence type="ECO:0000313" key="7">
    <source>
        <dbReference type="Proteomes" id="UP000323300"/>
    </source>
</evidence>
<feature type="domain" description="SoxA A3" evidence="5">
    <location>
        <begin position="536"/>
        <end position="619"/>
    </location>
</feature>
<dbReference type="InterPro" id="IPR013977">
    <property type="entry name" value="GcvT_C"/>
</dbReference>
<dbReference type="InterPro" id="IPR041854">
    <property type="entry name" value="BFD-like_2Fe2S-bd_dom_sf"/>
</dbReference>
<dbReference type="Pfam" id="PF13510">
    <property type="entry name" value="Fer2_4"/>
    <property type="match status" value="1"/>
</dbReference>
<dbReference type="PIRSF" id="PIRSF037980">
    <property type="entry name" value="SoxA"/>
    <property type="match status" value="1"/>
</dbReference>
<dbReference type="InterPro" id="IPR036188">
    <property type="entry name" value="FAD/NAD-bd_sf"/>
</dbReference>
<dbReference type="GO" id="GO:0008115">
    <property type="term" value="F:sarcosine oxidase activity"/>
    <property type="evidence" value="ECO:0007669"/>
    <property type="project" value="InterPro"/>
</dbReference>
<dbReference type="InterPro" id="IPR029043">
    <property type="entry name" value="GcvT/YgfZ_C"/>
</dbReference>
<dbReference type="Gene3D" id="3.50.50.60">
    <property type="entry name" value="FAD/NAD(P)-binding domain"/>
    <property type="match status" value="1"/>
</dbReference>
<dbReference type="Pfam" id="PF08669">
    <property type="entry name" value="GCV_T_C"/>
    <property type="match status" value="1"/>
</dbReference>
<comment type="similarity">
    <text evidence="1">Belongs to the GcvT family.</text>
</comment>
<dbReference type="InterPro" id="IPR042204">
    <property type="entry name" value="2Fe-2S-bd_N"/>
</dbReference>
<reference evidence="6 7" key="1">
    <citation type="submission" date="2016-10" db="EMBL/GenBank/DDBJ databases">
        <authorList>
            <person name="Varghese N."/>
            <person name="Submissions S."/>
        </authorList>
    </citation>
    <scope>NUCLEOTIDE SEQUENCE [LARGE SCALE GENOMIC DNA]</scope>
    <source>
        <strain evidence="6 7">DSM 21822</strain>
    </source>
</reference>
<dbReference type="InterPro" id="IPR041117">
    <property type="entry name" value="SoxA_A3"/>
</dbReference>
<dbReference type="Gene3D" id="3.30.1360.120">
    <property type="entry name" value="Probable tRNA modification gtpase trme, domain 1"/>
    <property type="match status" value="1"/>
</dbReference>
<evidence type="ECO:0000256" key="1">
    <source>
        <dbReference type="ARBA" id="ARBA00008609"/>
    </source>
</evidence>
<dbReference type="PANTHER" id="PTHR43757">
    <property type="entry name" value="AMINOMETHYLTRANSFERASE"/>
    <property type="match status" value="1"/>
</dbReference>
<dbReference type="SUPFAM" id="SSF103025">
    <property type="entry name" value="Folate-binding domain"/>
    <property type="match status" value="1"/>
</dbReference>
<dbReference type="SUPFAM" id="SSF51905">
    <property type="entry name" value="FAD/NAD(P)-binding domain"/>
    <property type="match status" value="1"/>
</dbReference>
<dbReference type="Pfam" id="PF12831">
    <property type="entry name" value="FAD_oxidored"/>
    <property type="match status" value="1"/>
</dbReference>
<dbReference type="AlphaFoldDB" id="A0A1I4D9W9"/>
<dbReference type="Gene3D" id="1.10.10.1100">
    <property type="entry name" value="BFD-like [2Fe-2S]-binding domain"/>
    <property type="match status" value="1"/>
</dbReference>
<gene>
    <name evidence="6" type="ORF">SAMN04488498_116109</name>
</gene>
<dbReference type="GO" id="GO:0046653">
    <property type="term" value="P:tetrahydrofolate metabolic process"/>
    <property type="evidence" value="ECO:0007669"/>
    <property type="project" value="InterPro"/>
</dbReference>
<dbReference type="InterPro" id="IPR006277">
    <property type="entry name" value="Sarcosine_oxidase_asu"/>
</dbReference>
<protein>
    <submittedName>
        <fullName evidence="6">Sarcosine oxidase subunit alpha</fullName>
    </submittedName>
</protein>
<dbReference type="EMBL" id="FOSL01000016">
    <property type="protein sequence ID" value="SFK89905.1"/>
    <property type="molecule type" value="Genomic_DNA"/>
</dbReference>
<keyword evidence="7" id="KW-1185">Reference proteome</keyword>
<dbReference type="PRINTS" id="PR00368">
    <property type="entry name" value="FADPNR"/>
</dbReference>
<dbReference type="NCBIfam" id="TIGR01372">
    <property type="entry name" value="soxA"/>
    <property type="match status" value="1"/>
</dbReference>
<proteinExistence type="inferred from homology"/>